<reference evidence="3" key="1">
    <citation type="journal article" date="2019" name="Int. J. Syst. Evol. Microbiol.">
        <title>The Global Catalogue of Microorganisms (GCM) 10K type strain sequencing project: providing services to taxonomists for standard genome sequencing and annotation.</title>
        <authorList>
            <consortium name="The Broad Institute Genomics Platform"/>
            <consortium name="The Broad Institute Genome Sequencing Center for Infectious Disease"/>
            <person name="Wu L."/>
            <person name="Ma J."/>
        </authorList>
    </citation>
    <scope>NUCLEOTIDE SEQUENCE [LARGE SCALE GENOMIC DNA]</scope>
    <source>
        <strain evidence="3">CGMCC 4.7304</strain>
    </source>
</reference>
<gene>
    <name evidence="2" type="ORF">ACFPCZ_23105</name>
</gene>
<dbReference type="EMBL" id="JBHSIY010000029">
    <property type="protein sequence ID" value="MFC4869533.1"/>
    <property type="molecule type" value="Genomic_DNA"/>
</dbReference>
<proteinExistence type="predicted"/>
<protein>
    <submittedName>
        <fullName evidence="2">DUF397 domain-containing protein</fullName>
    </submittedName>
</protein>
<feature type="domain" description="DUF397" evidence="1">
    <location>
        <begin position="60"/>
        <end position="112"/>
    </location>
</feature>
<evidence type="ECO:0000313" key="2">
    <source>
        <dbReference type="EMBL" id="MFC4869533.1"/>
    </source>
</evidence>
<dbReference type="Pfam" id="PF04149">
    <property type="entry name" value="DUF397"/>
    <property type="match status" value="1"/>
</dbReference>
<comment type="caution">
    <text evidence="2">The sequence shown here is derived from an EMBL/GenBank/DDBJ whole genome shotgun (WGS) entry which is preliminary data.</text>
</comment>
<dbReference type="Proteomes" id="UP001595858">
    <property type="component" value="Unassembled WGS sequence"/>
</dbReference>
<sequence length="127" mass="13917">MPPKQEGRHKARGKFGPVFYDLQGHARSKVRVGSCSMVQLRPRGIHVSENKNTSRLATETWIKSTYSAAMNECCELLFLVIQGQGVVSLRDSTDRNGANLSFPCSEWTALLAVLADAEGGPDGCHLR</sequence>
<organism evidence="2 3">
    <name type="scientific">Streptomonospora arabica</name>
    <dbReference type="NCBI Taxonomy" id="412417"/>
    <lineage>
        <taxon>Bacteria</taxon>
        <taxon>Bacillati</taxon>
        <taxon>Actinomycetota</taxon>
        <taxon>Actinomycetes</taxon>
        <taxon>Streptosporangiales</taxon>
        <taxon>Nocardiopsidaceae</taxon>
        <taxon>Streptomonospora</taxon>
    </lineage>
</organism>
<evidence type="ECO:0000313" key="3">
    <source>
        <dbReference type="Proteomes" id="UP001595858"/>
    </source>
</evidence>
<accession>A0ABV9ST51</accession>
<dbReference type="InterPro" id="IPR007278">
    <property type="entry name" value="DUF397"/>
</dbReference>
<name>A0ABV9ST51_9ACTN</name>
<dbReference type="RefSeq" id="WP_386699736.1">
    <property type="nucleotide sequence ID" value="NZ_JBHSIY010000029.1"/>
</dbReference>
<keyword evidence="3" id="KW-1185">Reference proteome</keyword>
<evidence type="ECO:0000259" key="1">
    <source>
        <dbReference type="Pfam" id="PF04149"/>
    </source>
</evidence>